<protein>
    <submittedName>
        <fullName evidence="2">Uncharacterized protein</fullName>
    </submittedName>
</protein>
<sequence length="158" mass="17587">MSAAFMNLYHASSSRSPATPIEFGRGRTQKSALTGGWPSQQASSSQFTTQPTPRKRRHQRSYQYTEPTLFVSGPPAYTPAVPRPTAVAMTHSTATSLRRLRAMPRLEVLEEADEDVVEDEDEEPDFVPRTFRSRRWSSVSSIASSLASIPEKDERDAA</sequence>
<feature type="compositionally biased region" description="Low complexity" evidence="1">
    <location>
        <begin position="136"/>
        <end position="149"/>
    </location>
</feature>
<dbReference type="InParanoid" id="D8QFZ1"/>
<feature type="compositionally biased region" description="Low complexity" evidence="1">
    <location>
        <begin position="38"/>
        <end position="52"/>
    </location>
</feature>
<dbReference type="EMBL" id="GL377311">
    <property type="protein sequence ID" value="EFI93505.1"/>
    <property type="molecule type" value="Genomic_DNA"/>
</dbReference>
<feature type="region of interest" description="Disordered" evidence="1">
    <location>
        <begin position="135"/>
        <end position="158"/>
    </location>
</feature>
<keyword evidence="3" id="KW-1185">Reference proteome</keyword>
<dbReference type="GeneID" id="9591878"/>
<dbReference type="RefSeq" id="XP_003028408.1">
    <property type="nucleotide sequence ID" value="XM_003028362.1"/>
</dbReference>
<dbReference type="Proteomes" id="UP000007431">
    <property type="component" value="Unassembled WGS sequence"/>
</dbReference>
<gene>
    <name evidence="2" type="ORF">SCHCODRAFT_237485</name>
</gene>
<name>D8QFZ1_SCHCM</name>
<dbReference type="OrthoDB" id="10452172at2759"/>
<dbReference type="AlphaFoldDB" id="D8QFZ1"/>
<organism evidence="3">
    <name type="scientific">Schizophyllum commune (strain H4-8 / FGSC 9210)</name>
    <name type="common">Split gill fungus</name>
    <dbReference type="NCBI Taxonomy" id="578458"/>
    <lineage>
        <taxon>Eukaryota</taxon>
        <taxon>Fungi</taxon>
        <taxon>Dikarya</taxon>
        <taxon>Basidiomycota</taxon>
        <taxon>Agaricomycotina</taxon>
        <taxon>Agaricomycetes</taxon>
        <taxon>Agaricomycetidae</taxon>
        <taxon>Agaricales</taxon>
        <taxon>Schizophyllaceae</taxon>
        <taxon>Schizophyllum</taxon>
    </lineage>
</organism>
<evidence type="ECO:0000313" key="2">
    <source>
        <dbReference type="EMBL" id="EFI93505.1"/>
    </source>
</evidence>
<dbReference type="KEGG" id="scm:SCHCO_02680797"/>
<accession>D8QFZ1</accession>
<feature type="region of interest" description="Disordered" evidence="1">
    <location>
        <begin position="9"/>
        <end position="77"/>
    </location>
</feature>
<dbReference type="HOGENOM" id="CLU_1670395_0_0_1"/>
<dbReference type="VEuPathDB" id="FungiDB:SCHCODRAFT_02680797"/>
<evidence type="ECO:0000313" key="3">
    <source>
        <dbReference type="Proteomes" id="UP000007431"/>
    </source>
</evidence>
<proteinExistence type="predicted"/>
<evidence type="ECO:0000256" key="1">
    <source>
        <dbReference type="SAM" id="MobiDB-lite"/>
    </source>
</evidence>
<reference evidence="2 3" key="1">
    <citation type="journal article" date="2010" name="Nat. Biotechnol.">
        <title>Genome sequence of the model mushroom Schizophyllum commune.</title>
        <authorList>
            <person name="Ohm R.A."/>
            <person name="de Jong J.F."/>
            <person name="Lugones L.G."/>
            <person name="Aerts A."/>
            <person name="Kothe E."/>
            <person name="Stajich J.E."/>
            <person name="de Vries R.P."/>
            <person name="Record E."/>
            <person name="Levasseur A."/>
            <person name="Baker S.E."/>
            <person name="Bartholomew K.A."/>
            <person name="Coutinho P.M."/>
            <person name="Erdmann S."/>
            <person name="Fowler T.J."/>
            <person name="Gathman A.C."/>
            <person name="Lombard V."/>
            <person name="Henrissat B."/>
            <person name="Knabe N."/>
            <person name="Kuees U."/>
            <person name="Lilly W.W."/>
            <person name="Lindquist E."/>
            <person name="Lucas S."/>
            <person name="Magnuson J.K."/>
            <person name="Piumi F."/>
            <person name="Raudaskoski M."/>
            <person name="Salamov A."/>
            <person name="Schmutz J."/>
            <person name="Schwarze F.W.M.R."/>
            <person name="vanKuyk P.A."/>
            <person name="Horton J.S."/>
            <person name="Grigoriev I.V."/>
            <person name="Woesten H.A.B."/>
        </authorList>
    </citation>
    <scope>NUCLEOTIDE SEQUENCE [LARGE SCALE GENOMIC DNA]</scope>
    <source>
        <strain evidence="3">H4-8 / FGSC 9210</strain>
    </source>
</reference>